<proteinExistence type="predicted"/>
<accession>A0A6J8BNR7</accession>
<evidence type="ECO:0000313" key="1">
    <source>
        <dbReference type="EMBL" id="CAC5384750.1"/>
    </source>
</evidence>
<reference evidence="1 2" key="1">
    <citation type="submission" date="2020-06" db="EMBL/GenBank/DDBJ databases">
        <authorList>
            <person name="Li R."/>
            <person name="Bekaert M."/>
        </authorList>
    </citation>
    <scope>NUCLEOTIDE SEQUENCE [LARGE SCALE GENOMIC DNA]</scope>
    <source>
        <strain evidence="2">wild</strain>
    </source>
</reference>
<organism evidence="1 2">
    <name type="scientific">Mytilus coruscus</name>
    <name type="common">Sea mussel</name>
    <dbReference type="NCBI Taxonomy" id="42192"/>
    <lineage>
        <taxon>Eukaryota</taxon>
        <taxon>Metazoa</taxon>
        <taxon>Spiralia</taxon>
        <taxon>Lophotrochozoa</taxon>
        <taxon>Mollusca</taxon>
        <taxon>Bivalvia</taxon>
        <taxon>Autobranchia</taxon>
        <taxon>Pteriomorphia</taxon>
        <taxon>Mytilida</taxon>
        <taxon>Mytiloidea</taxon>
        <taxon>Mytilidae</taxon>
        <taxon>Mytilinae</taxon>
        <taxon>Mytilus</taxon>
    </lineage>
</organism>
<dbReference type="EMBL" id="CACVKT020003644">
    <property type="protein sequence ID" value="CAC5384750.1"/>
    <property type="molecule type" value="Genomic_DNA"/>
</dbReference>
<protein>
    <submittedName>
        <fullName evidence="1">Uncharacterized protein</fullName>
    </submittedName>
</protein>
<dbReference type="Proteomes" id="UP000507470">
    <property type="component" value="Unassembled WGS sequence"/>
</dbReference>
<dbReference type="AlphaFoldDB" id="A0A6J8BNR7"/>
<name>A0A6J8BNR7_MYTCO</name>
<gene>
    <name evidence="1" type="ORF">MCOR_20361</name>
</gene>
<sequence>MDFNLGTNPNAVGSLIHGEILKPGQNKILDNIKKLNTDDAFLDDLNVEVTTTKRSNDLNYITTKVSITGGVGEIAELTSLLHGIVRSLALMLKKSAKKLNIGQYEVPGCEPLHDITNLVQNVITELPHLIKDSTVQKRFQHFIATTIGNKN</sequence>
<evidence type="ECO:0000313" key="2">
    <source>
        <dbReference type="Proteomes" id="UP000507470"/>
    </source>
</evidence>
<keyword evidence="2" id="KW-1185">Reference proteome</keyword>